<accession>M8BZJ9</accession>
<proteinExistence type="predicted"/>
<reference evidence="1" key="1">
    <citation type="submission" date="2015-06" db="UniProtKB">
        <authorList>
            <consortium name="EnsemblPlants"/>
        </authorList>
    </citation>
    <scope>IDENTIFICATION</scope>
</reference>
<dbReference type="EnsemblPlants" id="EMT27394">
    <property type="protein sequence ID" value="EMT27394"/>
    <property type="gene ID" value="F775_43346"/>
</dbReference>
<organism evidence="1">
    <name type="scientific">Aegilops tauschii</name>
    <name type="common">Tausch's goatgrass</name>
    <name type="synonym">Aegilops squarrosa</name>
    <dbReference type="NCBI Taxonomy" id="37682"/>
    <lineage>
        <taxon>Eukaryota</taxon>
        <taxon>Viridiplantae</taxon>
        <taxon>Streptophyta</taxon>
        <taxon>Embryophyta</taxon>
        <taxon>Tracheophyta</taxon>
        <taxon>Spermatophyta</taxon>
        <taxon>Magnoliopsida</taxon>
        <taxon>Liliopsida</taxon>
        <taxon>Poales</taxon>
        <taxon>Poaceae</taxon>
        <taxon>BOP clade</taxon>
        <taxon>Pooideae</taxon>
        <taxon>Triticodae</taxon>
        <taxon>Triticeae</taxon>
        <taxon>Triticinae</taxon>
        <taxon>Aegilops</taxon>
    </lineage>
</organism>
<name>M8BZJ9_AEGTA</name>
<dbReference type="AlphaFoldDB" id="M8BZJ9"/>
<protein>
    <submittedName>
        <fullName evidence="1">Uncharacterized protein</fullName>
    </submittedName>
</protein>
<evidence type="ECO:0000313" key="1">
    <source>
        <dbReference type="EnsemblPlants" id="EMT27394"/>
    </source>
</evidence>
<sequence>MPATDAPPRNAASRGRSLPAPRLALADVAFGIVLFVAGEQNTLSFAVVASNAGV</sequence>